<proteinExistence type="predicted"/>
<dbReference type="InterPro" id="IPR035068">
    <property type="entry name" value="TldD/PmbA_N"/>
</dbReference>
<dbReference type="InterPro" id="IPR036059">
    <property type="entry name" value="TldD/PmbA_sf"/>
</dbReference>
<feature type="domain" description="Metalloprotease TldD/E C-terminal" evidence="2">
    <location>
        <begin position="230"/>
        <end position="434"/>
    </location>
</feature>
<dbReference type="EMBL" id="AGDV01000001">
    <property type="protein sequence ID" value="EMB35898.1"/>
    <property type="molecule type" value="Genomic_DNA"/>
</dbReference>
<evidence type="ECO:0000259" key="2">
    <source>
        <dbReference type="Pfam" id="PF19289"/>
    </source>
</evidence>
<organism evidence="3">
    <name type="scientific">Treponema denticola H-22</name>
    <dbReference type="NCBI Taxonomy" id="999432"/>
    <lineage>
        <taxon>Bacteria</taxon>
        <taxon>Pseudomonadati</taxon>
        <taxon>Spirochaetota</taxon>
        <taxon>Spirochaetia</taxon>
        <taxon>Spirochaetales</taxon>
        <taxon>Treponemataceae</taxon>
        <taxon>Treponema</taxon>
    </lineage>
</organism>
<dbReference type="GO" id="GO:0008237">
    <property type="term" value="F:metallopeptidase activity"/>
    <property type="evidence" value="ECO:0007669"/>
    <property type="project" value="InterPro"/>
</dbReference>
<comment type="caution">
    <text evidence="3">The sequence shown here is derived from an EMBL/GenBank/DDBJ whole genome shotgun (WGS) entry which is preliminary data.</text>
</comment>
<dbReference type="GO" id="GO:0005829">
    <property type="term" value="C:cytosol"/>
    <property type="evidence" value="ECO:0007669"/>
    <property type="project" value="TreeGrafter"/>
</dbReference>
<dbReference type="PANTHER" id="PTHR43421">
    <property type="entry name" value="METALLOPROTEASE PMBA"/>
    <property type="match status" value="1"/>
</dbReference>
<evidence type="ECO:0000313" key="3">
    <source>
        <dbReference type="EMBL" id="EMB35898.1"/>
    </source>
</evidence>
<dbReference type="GO" id="GO:0006508">
    <property type="term" value="P:proteolysis"/>
    <property type="evidence" value="ECO:0007669"/>
    <property type="project" value="InterPro"/>
</dbReference>
<gene>
    <name evidence="3" type="ORF">HMPREF9726_00090</name>
</gene>
<dbReference type="RefSeq" id="WP_002682578.1">
    <property type="nucleotide sequence ID" value="NZ_CM001795.1"/>
</dbReference>
<name>A0A0E2EK03_TREDN</name>
<dbReference type="PANTHER" id="PTHR43421:SF1">
    <property type="entry name" value="METALLOPROTEASE PMBA"/>
    <property type="match status" value="1"/>
</dbReference>
<dbReference type="Gene3D" id="3.30.2290.10">
    <property type="entry name" value="PmbA/TldD superfamily"/>
    <property type="match status" value="1"/>
</dbReference>
<dbReference type="InterPro" id="IPR045569">
    <property type="entry name" value="Metalloprtase-TldD/E_C"/>
</dbReference>
<accession>A0A0E2EK03</accession>
<sequence>MSGFDGIKHAEFILDALKKEGADKATTRVSKSVKSEMNIDAGRLSLYRSTTDISVAMTSLVETKKGHISGNDLSEKTLKEEAAKVVALSRSSEKDDGNDIAPMQKGETLSYGDTAPNNEKMYERLKEFLDYTKSAYPTLQLNQCVLDFTRSEQILANSNGVRFTQSSGIYNFAAMFFAKDGKGTSSFNYSGAAHLNLDKPLKDWGNLDEIMRENCGQTVTAPLSGSFTGDIVITPMSMIDFAGTMLGLFMGDMPLITGTSIWKDKLNQKVLSDLFTLHSFPRKPAGTELESLYTGDGFKAENKTLIEKGVLKDFVLGLYGSKKTGLPRCVSGGEGLIIESGNTAKADMIKNVKKGILLGRFSGGNPAANGDFSGVAKNSYLIENGEITKPLSETMIAGNIVKMFSDIISVSKEKVDYGNAIVPWMHSTGITISGK</sequence>
<dbReference type="PATRIC" id="fig|999432.5.peg.94"/>
<dbReference type="AlphaFoldDB" id="A0A0E2EK03"/>
<dbReference type="InterPro" id="IPR047657">
    <property type="entry name" value="PmbA"/>
</dbReference>
<dbReference type="Pfam" id="PF19289">
    <property type="entry name" value="PmbA_TldD_3rd"/>
    <property type="match status" value="1"/>
</dbReference>
<evidence type="ECO:0000256" key="1">
    <source>
        <dbReference type="SAM" id="MobiDB-lite"/>
    </source>
</evidence>
<dbReference type="HOGENOM" id="CLU_051502_0_0_12"/>
<dbReference type="SUPFAM" id="SSF111283">
    <property type="entry name" value="Putative modulator of DNA gyrase, PmbA/TldD"/>
    <property type="match status" value="1"/>
</dbReference>
<dbReference type="Proteomes" id="UP000011705">
    <property type="component" value="Chromosome"/>
</dbReference>
<feature type="region of interest" description="Disordered" evidence="1">
    <location>
        <begin position="88"/>
        <end position="115"/>
    </location>
</feature>
<reference evidence="3" key="1">
    <citation type="submission" date="2012-01" db="EMBL/GenBank/DDBJ databases">
        <title>The Genome Sequence of Treponema denticola H-22.</title>
        <authorList>
            <consortium name="The Broad Institute Genome Sequencing Platform"/>
            <person name="Earl A."/>
            <person name="Ward D."/>
            <person name="Feldgarden M."/>
            <person name="Gevers D."/>
            <person name="Blanton J.M."/>
            <person name="Fenno C.J."/>
            <person name="Baranova O.V."/>
            <person name="Mathney J."/>
            <person name="Dewhirst F.E."/>
            <person name="Izard J."/>
            <person name="Young S.K."/>
            <person name="Zeng Q."/>
            <person name="Gargeya S."/>
            <person name="Fitzgerald M."/>
            <person name="Haas B."/>
            <person name="Abouelleil A."/>
            <person name="Alvarado L."/>
            <person name="Arachchi H.M."/>
            <person name="Berlin A."/>
            <person name="Chapman S.B."/>
            <person name="Gearin G."/>
            <person name="Goldberg J."/>
            <person name="Griggs A."/>
            <person name="Gujja S."/>
            <person name="Hansen M."/>
            <person name="Heiman D."/>
            <person name="Howarth C."/>
            <person name="Larimer J."/>
            <person name="Lui A."/>
            <person name="MacDonald P.J.P."/>
            <person name="McCowen C."/>
            <person name="Montmayeur A."/>
            <person name="Murphy C."/>
            <person name="Neiman D."/>
            <person name="Pearson M."/>
            <person name="Priest M."/>
            <person name="Roberts A."/>
            <person name="Saif S."/>
            <person name="Shea T."/>
            <person name="Sisk P."/>
            <person name="Stolte C."/>
            <person name="Sykes S."/>
            <person name="Wortman J."/>
            <person name="Nusbaum C."/>
            <person name="Birren B."/>
        </authorList>
    </citation>
    <scope>NUCLEOTIDE SEQUENCE [LARGE SCALE GENOMIC DNA]</scope>
    <source>
        <strain evidence="3">H-22</strain>
    </source>
</reference>
<protein>
    <recommendedName>
        <fullName evidence="2">Metalloprotease TldD/E C-terminal domain-containing protein</fullName>
    </recommendedName>
</protein>